<protein>
    <submittedName>
        <fullName evidence="1">Uncharacterized protein</fullName>
    </submittedName>
</protein>
<dbReference type="PANTHER" id="PTHR47723:SF13">
    <property type="entry name" value="PUTATIVE-RELATED"/>
    <property type="match status" value="1"/>
</dbReference>
<proteinExistence type="predicted"/>
<dbReference type="InterPro" id="IPR044730">
    <property type="entry name" value="RNase_H-like_dom_plant"/>
</dbReference>
<name>A0A6A3D133_HIBSY</name>
<organism evidence="1 2">
    <name type="scientific">Hibiscus syriacus</name>
    <name type="common">Rose of Sharon</name>
    <dbReference type="NCBI Taxonomy" id="106335"/>
    <lineage>
        <taxon>Eukaryota</taxon>
        <taxon>Viridiplantae</taxon>
        <taxon>Streptophyta</taxon>
        <taxon>Embryophyta</taxon>
        <taxon>Tracheophyta</taxon>
        <taxon>Spermatophyta</taxon>
        <taxon>Magnoliopsida</taxon>
        <taxon>eudicotyledons</taxon>
        <taxon>Gunneridae</taxon>
        <taxon>Pentapetalae</taxon>
        <taxon>rosids</taxon>
        <taxon>malvids</taxon>
        <taxon>Malvales</taxon>
        <taxon>Malvaceae</taxon>
        <taxon>Malvoideae</taxon>
        <taxon>Hibiscus</taxon>
    </lineage>
</organism>
<dbReference type="AlphaFoldDB" id="A0A6A3D133"/>
<dbReference type="EMBL" id="VEPZ02000127">
    <property type="protein sequence ID" value="KAE8733009.1"/>
    <property type="molecule type" value="Genomic_DNA"/>
</dbReference>
<gene>
    <name evidence="1" type="ORF">F3Y22_tig00001644pilonHSYRG00268</name>
</gene>
<dbReference type="PANTHER" id="PTHR47723">
    <property type="entry name" value="OS05G0353850 PROTEIN"/>
    <property type="match status" value="1"/>
</dbReference>
<dbReference type="Proteomes" id="UP000436088">
    <property type="component" value="Unassembled WGS sequence"/>
</dbReference>
<evidence type="ECO:0000313" key="1">
    <source>
        <dbReference type="EMBL" id="KAE8733009.1"/>
    </source>
</evidence>
<keyword evidence="2" id="KW-1185">Reference proteome</keyword>
<sequence length="131" mass="13834">MRDTSGNIYSESPSGSYGRTEIALYSMARCGQLGEAIHSAMAWAVTINRTSGSTVAAIIAAPSVNSVDSPEQNWLKVNTDNSVNLSTMEASCGGVGRDYNGEWIFGLSESIGRCSILQAVLWAVLNGLNIA</sequence>
<reference evidence="1" key="1">
    <citation type="submission" date="2019-09" db="EMBL/GenBank/DDBJ databases">
        <title>Draft genome information of white flower Hibiscus syriacus.</title>
        <authorList>
            <person name="Kim Y.-M."/>
        </authorList>
    </citation>
    <scope>NUCLEOTIDE SEQUENCE [LARGE SCALE GENOMIC DNA]</scope>
    <source>
        <strain evidence="1">YM2019G1</strain>
    </source>
</reference>
<evidence type="ECO:0000313" key="2">
    <source>
        <dbReference type="Proteomes" id="UP000436088"/>
    </source>
</evidence>
<accession>A0A6A3D133</accession>
<dbReference type="InterPro" id="IPR053151">
    <property type="entry name" value="RNase_H-like"/>
</dbReference>
<dbReference type="CDD" id="cd06222">
    <property type="entry name" value="RNase_H_like"/>
    <property type="match status" value="1"/>
</dbReference>
<comment type="caution">
    <text evidence="1">The sequence shown here is derived from an EMBL/GenBank/DDBJ whole genome shotgun (WGS) entry which is preliminary data.</text>
</comment>